<dbReference type="SUPFAM" id="SSF50447">
    <property type="entry name" value="Translation proteins"/>
    <property type="match status" value="1"/>
</dbReference>
<dbReference type="PRINTS" id="PR00315">
    <property type="entry name" value="ELONGATNFCT"/>
</dbReference>
<dbReference type="SUPFAM" id="SSF52540">
    <property type="entry name" value="P-loop containing nucleoside triphosphate hydrolases"/>
    <property type="match status" value="1"/>
</dbReference>
<organism evidence="12">
    <name type="scientific">Auxenochlorella protothecoides</name>
    <name type="common">Green microalga</name>
    <name type="synonym">Chlorella protothecoides</name>
    <dbReference type="NCBI Taxonomy" id="3075"/>
    <lineage>
        <taxon>Eukaryota</taxon>
        <taxon>Viridiplantae</taxon>
        <taxon>Chlorophyta</taxon>
        <taxon>core chlorophytes</taxon>
        <taxon>Trebouxiophyceae</taxon>
        <taxon>Chlorellales</taxon>
        <taxon>Chlorellaceae</taxon>
        <taxon>Auxenochlorella</taxon>
    </lineage>
</organism>
<comment type="similarity">
    <text evidence="3">Belongs to the TRAFAC class translation factor GTPase superfamily. Classic translation factor GTPase family. EF-Tu/EF-1A subfamily.</text>
</comment>
<evidence type="ECO:0000256" key="5">
    <source>
        <dbReference type="ARBA" id="ARBA00022741"/>
    </source>
</evidence>
<feature type="compositionally biased region" description="Pro residues" evidence="10">
    <location>
        <begin position="122"/>
        <end position="131"/>
    </location>
</feature>
<evidence type="ECO:0000256" key="7">
    <source>
        <dbReference type="ARBA" id="ARBA00022917"/>
    </source>
</evidence>
<dbReference type="GO" id="GO:0003924">
    <property type="term" value="F:GTPase activity"/>
    <property type="evidence" value="ECO:0007669"/>
    <property type="project" value="InterPro"/>
</dbReference>
<evidence type="ECO:0000256" key="10">
    <source>
        <dbReference type="SAM" id="MobiDB-lite"/>
    </source>
</evidence>
<feature type="region of interest" description="Disordered" evidence="10">
    <location>
        <begin position="1"/>
        <end position="144"/>
    </location>
</feature>
<evidence type="ECO:0000256" key="8">
    <source>
        <dbReference type="ARBA" id="ARBA00023134"/>
    </source>
</evidence>
<dbReference type="GO" id="GO:0005737">
    <property type="term" value="C:cytoplasm"/>
    <property type="evidence" value="ECO:0007669"/>
    <property type="project" value="UniProtKB-SubCell"/>
</dbReference>
<evidence type="ECO:0000256" key="1">
    <source>
        <dbReference type="ARBA" id="ARBA00003982"/>
    </source>
</evidence>
<dbReference type="PANTHER" id="PTHR23115">
    <property type="entry name" value="TRANSLATION FACTOR"/>
    <property type="match status" value="1"/>
</dbReference>
<name>A0A1D1ZPH7_AUXPR</name>
<dbReference type="InterPro" id="IPR027417">
    <property type="entry name" value="P-loop_NTPase"/>
</dbReference>
<comment type="subcellular location">
    <subcellularLocation>
        <location evidence="2">Cytoplasm</location>
    </subcellularLocation>
</comment>
<keyword evidence="4" id="KW-0963">Cytoplasm</keyword>
<proteinExistence type="inferred from homology"/>
<keyword evidence="8" id="KW-0342">GTP-binding</keyword>
<comment type="function">
    <text evidence="1">This protein promotes the GTP-dependent binding of aminoacyl-tRNA to the A-site of ribosomes during protein biosynthesis.</text>
</comment>
<evidence type="ECO:0000256" key="6">
    <source>
        <dbReference type="ARBA" id="ARBA00022801"/>
    </source>
</evidence>
<dbReference type="GO" id="GO:0005525">
    <property type="term" value="F:GTP binding"/>
    <property type="evidence" value="ECO:0007669"/>
    <property type="project" value="UniProtKB-KW"/>
</dbReference>
<evidence type="ECO:0000259" key="11">
    <source>
        <dbReference type="PROSITE" id="PS51722"/>
    </source>
</evidence>
<feature type="domain" description="Tr-type G" evidence="11">
    <location>
        <begin position="197"/>
        <end position="436"/>
    </location>
</feature>
<evidence type="ECO:0000256" key="2">
    <source>
        <dbReference type="ARBA" id="ARBA00004496"/>
    </source>
</evidence>
<dbReference type="PROSITE" id="PS51722">
    <property type="entry name" value="G_TR_2"/>
    <property type="match status" value="1"/>
</dbReference>
<dbReference type="EMBL" id="GDKF01009730">
    <property type="protein sequence ID" value="JAT68892.1"/>
    <property type="molecule type" value="Transcribed_RNA"/>
</dbReference>
<keyword evidence="7" id="KW-0648">Protein biosynthesis</keyword>
<dbReference type="InterPro" id="IPR000795">
    <property type="entry name" value="T_Tr_GTP-bd_dom"/>
</dbReference>
<keyword evidence="5" id="KW-0547">Nucleotide-binding</keyword>
<gene>
    <name evidence="12" type="ORF">g.89239</name>
</gene>
<dbReference type="SUPFAM" id="SSF50465">
    <property type="entry name" value="EF-Tu/eEF-1alpha/eIF2-gamma C-terminal domain"/>
    <property type="match status" value="1"/>
</dbReference>
<dbReference type="AlphaFoldDB" id="A0A1D1ZPH7"/>
<evidence type="ECO:0000256" key="3">
    <source>
        <dbReference type="ARBA" id="ARBA00007249"/>
    </source>
</evidence>
<dbReference type="InterPro" id="IPR009001">
    <property type="entry name" value="Transl_elong_EF1A/Init_IF2_C"/>
</dbReference>
<evidence type="ECO:0000313" key="12">
    <source>
        <dbReference type="EMBL" id="JAT68892.1"/>
    </source>
</evidence>
<dbReference type="Pfam" id="PF00009">
    <property type="entry name" value="GTP_EFTU"/>
    <property type="match status" value="1"/>
</dbReference>
<evidence type="ECO:0000256" key="4">
    <source>
        <dbReference type="ARBA" id="ARBA00022490"/>
    </source>
</evidence>
<keyword evidence="6" id="KW-0378">Hydrolase</keyword>
<reference evidence="12" key="1">
    <citation type="submission" date="2015-08" db="EMBL/GenBank/DDBJ databases">
        <authorList>
            <person name="Babu N.S."/>
            <person name="Beckwith C.J."/>
            <person name="Beseler K.G."/>
            <person name="Brison A."/>
            <person name="Carone J.V."/>
            <person name="Caskin T.P."/>
            <person name="Diamond M."/>
            <person name="Durham M.E."/>
            <person name="Foxe J.M."/>
            <person name="Go M."/>
            <person name="Henderson B.A."/>
            <person name="Jones I.B."/>
            <person name="McGettigan J.A."/>
            <person name="Micheletti S.J."/>
            <person name="Nasrallah M.E."/>
            <person name="Ortiz D."/>
            <person name="Piller C.R."/>
            <person name="Privatt S.R."/>
            <person name="Schneider S.L."/>
            <person name="Sharp S."/>
            <person name="Smith T.C."/>
            <person name="Stanton J.D."/>
            <person name="Ullery H.E."/>
            <person name="Wilson R.J."/>
            <person name="Serrano M.G."/>
            <person name="Buck G."/>
            <person name="Lee V."/>
            <person name="Wang Y."/>
            <person name="Carvalho R."/>
            <person name="Voegtly L."/>
            <person name="Shi R."/>
            <person name="Duckworth R."/>
            <person name="Johnson A."/>
            <person name="Loviza R."/>
            <person name="Walstead R."/>
            <person name="Shah Z."/>
            <person name="Kiflezghi M."/>
            <person name="Wade K."/>
            <person name="Ball S.L."/>
            <person name="Bradley K.W."/>
            <person name="Asai D.J."/>
            <person name="Bowman C.A."/>
            <person name="Russell D.A."/>
            <person name="Pope W.H."/>
            <person name="Jacobs-Sera D."/>
            <person name="Hendrix R.W."/>
            <person name="Hatfull G.F."/>
        </authorList>
    </citation>
    <scope>NUCLEOTIDE SEQUENCE</scope>
</reference>
<dbReference type="GO" id="GO:0006412">
    <property type="term" value="P:translation"/>
    <property type="evidence" value="ECO:0007669"/>
    <property type="project" value="UniProtKB-KW"/>
</dbReference>
<dbReference type="InterPro" id="IPR054696">
    <property type="entry name" value="GTP-eEF1A_C"/>
</dbReference>
<feature type="compositionally biased region" description="Low complexity" evidence="10">
    <location>
        <begin position="66"/>
        <end position="80"/>
    </location>
</feature>
<evidence type="ECO:0000256" key="9">
    <source>
        <dbReference type="ARBA" id="ARBA00049117"/>
    </source>
</evidence>
<dbReference type="InterPro" id="IPR009000">
    <property type="entry name" value="Transl_B-barrel_sf"/>
</dbReference>
<comment type="catalytic activity">
    <reaction evidence="9">
        <text>GTP + H2O = GDP + phosphate + H(+)</text>
        <dbReference type="Rhea" id="RHEA:19669"/>
        <dbReference type="ChEBI" id="CHEBI:15377"/>
        <dbReference type="ChEBI" id="CHEBI:15378"/>
        <dbReference type="ChEBI" id="CHEBI:37565"/>
        <dbReference type="ChEBI" id="CHEBI:43474"/>
        <dbReference type="ChEBI" id="CHEBI:58189"/>
    </reaction>
    <physiologicalReaction direction="left-to-right" evidence="9">
        <dbReference type="Rhea" id="RHEA:19670"/>
    </physiologicalReaction>
</comment>
<dbReference type="InterPro" id="IPR050100">
    <property type="entry name" value="TRAFAC_GTPase_members"/>
</dbReference>
<feature type="compositionally biased region" description="Acidic residues" evidence="10">
    <location>
        <begin position="10"/>
        <end position="30"/>
    </location>
</feature>
<dbReference type="Gene3D" id="2.40.30.10">
    <property type="entry name" value="Translation factors"/>
    <property type="match status" value="2"/>
</dbReference>
<dbReference type="Gene3D" id="3.40.50.300">
    <property type="entry name" value="P-loop containing nucleotide triphosphate hydrolases"/>
    <property type="match status" value="1"/>
</dbReference>
<protein>
    <recommendedName>
        <fullName evidence="11">Tr-type G domain-containing protein</fullName>
    </recommendedName>
</protein>
<dbReference type="FunFam" id="3.40.50.300:FF:000204">
    <property type="entry name" value="Translation elongation factor Tu"/>
    <property type="match status" value="1"/>
</dbReference>
<accession>A0A1D1ZPH7</accession>
<sequence length="644" mass="66117">MRKGSKYYEEDYDDGYDDEEEEEDEEEWYAEETAAQPPAAPQHVQRTRVAKTAPSALGKGLTQTPGAGKAEGAKTAQAAALRSAPQPLVPGPAGPFRFDTPSPDDAAREAAARGGARKKPPGGQPPPPAPGPAAKDGTEEVSEALRSKLQLGAAPAEDQATQLPPAPRHALSAYEPSAEVARACAATVAEESAAGAKPRLHLVVLGHVDAGKSTLMGRFLVELGLVPQRVVHKTQREAAAAGKGSFAWAWMLDERPEERARGVTVEVAMTRFETSQRQVTLLDAPGHRDFVPAMIAGAAQADAALLVVDCSVGGFEAGFAPPSGPGSIGGQTREHAQLARSLGISQLAVVGTKLDAISGDPEEQAARFAAVRGSLEPFLKSCGFASRAVQWLPASGVTGDNLRGRGDGTGLGAWWRGGTLEDAIDAFRPGSGGESERERALRLPLRLVVHEAAAAGSKGAAQLGGKLEAGALLPGSRVLVMPSGQAATVRTLGAEGAGGVAAGGSSPAALLAGSGVSLTLAGLDDPGSVGPGSIVCDPAWPVPAASAFRARVLVLQVPGPILPGQQVSVYCHAAKESGTLRRLQQDGPSPRPARFLVSGQRALVEVALARPLALETAADLPALGRVVLRDGGRTLAVGLIIELL</sequence>
<dbReference type="Pfam" id="PF22594">
    <property type="entry name" value="GTP-eEF1A_C"/>
    <property type="match status" value="1"/>
</dbReference>